<dbReference type="Pfam" id="PF00486">
    <property type="entry name" value="Trans_reg_C"/>
    <property type="match status" value="1"/>
</dbReference>
<keyword evidence="1 2" id="KW-0238">DNA-binding</keyword>
<evidence type="ECO:0000256" key="2">
    <source>
        <dbReference type="PROSITE-ProRule" id="PRU01091"/>
    </source>
</evidence>
<sequence length="203" mass="23137">MNFLVVTDDDQWLNAVKPWIAAKAGAVEHDFALCSLNDDALSYPHTPDVVVLMSRRFAKPAEHHQLQPLEHVPFIYSSPASLDDDIAPVLVDETSRPFVNINLKRGLLAIGRKQLTLTDTELKIFRYLYSQQGQPVSKQELQHQILKREFGKFDRNLDMHVANIRKKLHQQGLPRTVILTVRGRGYSYNPQIIAALQGESHHQ</sequence>
<accession>A0ABT2FNI6</accession>
<dbReference type="Proteomes" id="UP001201549">
    <property type="component" value="Unassembled WGS sequence"/>
</dbReference>
<feature type="domain" description="OmpR/PhoB-type" evidence="3">
    <location>
        <begin position="91"/>
        <end position="190"/>
    </location>
</feature>
<keyword evidence="5" id="KW-1185">Reference proteome</keyword>
<dbReference type="SMART" id="SM00862">
    <property type="entry name" value="Trans_reg_C"/>
    <property type="match status" value="1"/>
</dbReference>
<dbReference type="CDD" id="cd00383">
    <property type="entry name" value="trans_reg_C"/>
    <property type="match status" value="1"/>
</dbReference>
<dbReference type="InterPro" id="IPR036388">
    <property type="entry name" value="WH-like_DNA-bd_sf"/>
</dbReference>
<dbReference type="RefSeq" id="WP_238897367.1">
    <property type="nucleotide sequence ID" value="NZ_JAKOGG010000014.1"/>
</dbReference>
<name>A0ABT2FNI6_9GAMM</name>
<organism evidence="4 5">
    <name type="scientific">Shewanella electrica</name>
    <dbReference type="NCBI Taxonomy" id="515560"/>
    <lineage>
        <taxon>Bacteria</taxon>
        <taxon>Pseudomonadati</taxon>
        <taxon>Pseudomonadota</taxon>
        <taxon>Gammaproteobacteria</taxon>
        <taxon>Alteromonadales</taxon>
        <taxon>Shewanellaceae</taxon>
        <taxon>Shewanella</taxon>
    </lineage>
</organism>
<reference evidence="4 5" key="1">
    <citation type="submission" date="2022-02" db="EMBL/GenBank/DDBJ databases">
        <authorList>
            <person name="Zhuang L."/>
        </authorList>
    </citation>
    <scope>NUCLEOTIDE SEQUENCE [LARGE SCALE GENOMIC DNA]</scope>
    <source>
        <strain evidence="4 5">C32</strain>
    </source>
</reference>
<dbReference type="InterPro" id="IPR001867">
    <property type="entry name" value="OmpR/PhoB-type_DNA-bd"/>
</dbReference>
<proteinExistence type="predicted"/>
<dbReference type="SUPFAM" id="SSF46894">
    <property type="entry name" value="C-terminal effector domain of the bipartite response regulators"/>
    <property type="match status" value="1"/>
</dbReference>
<reference evidence="5" key="2">
    <citation type="submission" date="2023-07" db="EMBL/GenBank/DDBJ databases">
        <title>Shewanella mangrovi sp. nov., an acetaldehyde- degrading bacterium isolated from mangrove sediment.</title>
        <authorList>
            <person name="Liu Y."/>
        </authorList>
    </citation>
    <scope>NUCLEOTIDE SEQUENCE [LARGE SCALE GENOMIC DNA]</scope>
    <source>
        <strain evidence="5">C32</strain>
    </source>
</reference>
<evidence type="ECO:0000313" key="4">
    <source>
        <dbReference type="EMBL" id="MCS4557908.1"/>
    </source>
</evidence>
<protein>
    <submittedName>
        <fullName evidence="4">Winged helix-turn-helix domain-containing protein</fullName>
    </submittedName>
</protein>
<feature type="DNA-binding region" description="OmpR/PhoB-type" evidence="2">
    <location>
        <begin position="91"/>
        <end position="190"/>
    </location>
</feature>
<evidence type="ECO:0000259" key="3">
    <source>
        <dbReference type="PROSITE" id="PS51755"/>
    </source>
</evidence>
<evidence type="ECO:0000256" key="1">
    <source>
        <dbReference type="ARBA" id="ARBA00023125"/>
    </source>
</evidence>
<gene>
    <name evidence="4" type="ORF">L9G74_15795</name>
</gene>
<dbReference type="InterPro" id="IPR016032">
    <property type="entry name" value="Sig_transdc_resp-reg_C-effctor"/>
</dbReference>
<comment type="caution">
    <text evidence="4">The sequence shown here is derived from an EMBL/GenBank/DDBJ whole genome shotgun (WGS) entry which is preliminary data.</text>
</comment>
<dbReference type="EMBL" id="JAKOGG010000014">
    <property type="protein sequence ID" value="MCS4557908.1"/>
    <property type="molecule type" value="Genomic_DNA"/>
</dbReference>
<evidence type="ECO:0000313" key="5">
    <source>
        <dbReference type="Proteomes" id="UP001201549"/>
    </source>
</evidence>
<dbReference type="PROSITE" id="PS51755">
    <property type="entry name" value="OMPR_PHOB"/>
    <property type="match status" value="1"/>
</dbReference>
<dbReference type="Gene3D" id="1.10.10.10">
    <property type="entry name" value="Winged helix-like DNA-binding domain superfamily/Winged helix DNA-binding domain"/>
    <property type="match status" value="1"/>
</dbReference>